<dbReference type="InterPro" id="IPR054075">
    <property type="entry name" value="Gp53-like_C"/>
</dbReference>
<evidence type="ECO:0000259" key="1">
    <source>
        <dbReference type="Pfam" id="PF21882"/>
    </source>
</evidence>
<dbReference type="EMBL" id="CP117454">
    <property type="protein sequence ID" value="WLG86011.1"/>
    <property type="molecule type" value="Genomic_DNA"/>
</dbReference>
<organism evidence="2 3">
    <name type="scientific">Pseudomonas cucumis</name>
    <dbReference type="NCBI Taxonomy" id="2954082"/>
    <lineage>
        <taxon>Bacteria</taxon>
        <taxon>Pseudomonadati</taxon>
        <taxon>Pseudomonadota</taxon>
        <taxon>Gammaproteobacteria</taxon>
        <taxon>Pseudomonadales</taxon>
        <taxon>Pseudomonadaceae</taxon>
        <taxon>Pseudomonas</taxon>
    </lineage>
</organism>
<sequence>MDYPKSVPSAGLVNGKFVNENPITGSAGSLIPAQWGNAVSEEMISVIQSAGLVPDEQDNSQLSAAIAIKVADSIIPVASQQEAETGIDNAKRMTSLRVFQAIAKNVQQATETIAGVARTASHSQTNEGVNDATIVTPKKLRFGFAISLTTNGYIVFPSWLGGLIIQWIGTSTLGIQGAYSSFTLAFPNACFGVFPTTLNGSAPASVSLGPKTLTGFTLYSSILPCGFGAIAIGR</sequence>
<dbReference type="Gene3D" id="2.60.40.3940">
    <property type="match status" value="1"/>
</dbReference>
<reference evidence="2 3" key="1">
    <citation type="submission" date="2023-02" db="EMBL/GenBank/DDBJ databases">
        <title>Evolution of Hrp T3SS in non-pathogenic Pseudomonas fluorescens.</title>
        <authorList>
            <person name="Liao K."/>
            <person name="Wei H."/>
            <person name="Gu Y."/>
        </authorList>
    </citation>
    <scope>NUCLEOTIDE SEQUENCE [LARGE SCALE GENOMIC DNA]</scope>
    <source>
        <strain evidence="2 3">FP1935</strain>
    </source>
</reference>
<name>A0ABY9EZB6_9PSED</name>
<evidence type="ECO:0000313" key="2">
    <source>
        <dbReference type="EMBL" id="WLG86011.1"/>
    </source>
</evidence>
<feature type="domain" description="Putative tail fiber protein gp53-like C-terminal" evidence="1">
    <location>
        <begin position="161"/>
        <end position="221"/>
    </location>
</feature>
<dbReference type="Proteomes" id="UP001239418">
    <property type="component" value="Chromosome"/>
</dbReference>
<protein>
    <recommendedName>
        <fullName evidence="1">Putative tail fiber protein gp53-like C-terminal domain-containing protein</fullName>
    </recommendedName>
</protein>
<dbReference type="Pfam" id="PF21882">
    <property type="entry name" value="Gp53-like_C"/>
    <property type="match status" value="1"/>
</dbReference>
<evidence type="ECO:0000313" key="3">
    <source>
        <dbReference type="Proteomes" id="UP001239418"/>
    </source>
</evidence>
<gene>
    <name evidence="2" type="ORF">PSH97_05645</name>
</gene>
<proteinExistence type="predicted"/>
<keyword evidence="3" id="KW-1185">Reference proteome</keyword>
<accession>A0ABY9EZB6</accession>
<dbReference type="RefSeq" id="WP_305448430.1">
    <property type="nucleotide sequence ID" value="NZ_CP117454.1"/>
</dbReference>